<feature type="region of interest" description="Disordered" evidence="1">
    <location>
        <begin position="249"/>
        <end position="279"/>
    </location>
</feature>
<sequence length="321" mass="36391">MDLVDDNRRMEAKRWMEISRNLLEVGDLISTKEYAERAIDLDPLADGVDEILAVSDVLLASQRRVNEKKDWYSILNLDSSSSLGNLDFSVVRNAYRRLALILCPNRNRHSGADIALRLVSEAWDFLSDPERKRLYDEEIEMMNAQSKPSDPDPLDSFWTLCPSCFRAYQYEKKHSRRNVRCELCEVVFMATELESPPPIVEGTELYYCTWGMFPLGFPGCPVFTGMHIPEEAKRALVFPQHKVSDPFETGMTRQKKAAKKPTKETSTAEEEDREVEIGGGSNGLRFDMNSFCMDFDTANGGLGNLHLLKDDEADGLWGNAG</sequence>
<dbReference type="EMBL" id="LFYR01000647">
    <property type="protein sequence ID" value="KMZ71956.1"/>
    <property type="molecule type" value="Genomic_DNA"/>
</dbReference>
<dbReference type="InterPro" id="IPR036869">
    <property type="entry name" value="J_dom_sf"/>
</dbReference>
<dbReference type="AlphaFoldDB" id="A0A0K9PSJ9"/>
<dbReference type="SUPFAM" id="SSF46565">
    <property type="entry name" value="Chaperone J-domain"/>
    <property type="match status" value="1"/>
</dbReference>
<evidence type="ECO:0000313" key="3">
    <source>
        <dbReference type="EMBL" id="KMZ71956.1"/>
    </source>
</evidence>
<evidence type="ECO:0000256" key="1">
    <source>
        <dbReference type="SAM" id="MobiDB-lite"/>
    </source>
</evidence>
<dbReference type="Gene3D" id="1.10.287.110">
    <property type="entry name" value="DnaJ domain"/>
    <property type="match status" value="1"/>
</dbReference>
<dbReference type="CDD" id="cd06257">
    <property type="entry name" value="DnaJ"/>
    <property type="match status" value="1"/>
</dbReference>
<keyword evidence="4" id="KW-1185">Reference proteome</keyword>
<comment type="caution">
    <text evidence="3">The sequence shown here is derived from an EMBL/GenBank/DDBJ whole genome shotgun (WGS) entry which is preliminary data.</text>
</comment>
<dbReference type="OrthoDB" id="10250354at2759"/>
<name>A0A0K9PSJ9_ZOSMR</name>
<dbReference type="Pfam" id="PF00226">
    <property type="entry name" value="DnaJ"/>
    <property type="match status" value="1"/>
</dbReference>
<accession>A0A0K9PSJ9</accession>
<proteinExistence type="predicted"/>
<dbReference type="PANTHER" id="PTHR45496">
    <property type="entry name" value="CHAPERONE DNAJ-DOMAIN SUPERFAMILY PROTEIN"/>
    <property type="match status" value="1"/>
</dbReference>
<dbReference type="PANTHER" id="PTHR45496:SF1">
    <property type="entry name" value="CHAPERONE DNAJ-DOMAIN SUPERFAMILY PROTEIN"/>
    <property type="match status" value="1"/>
</dbReference>
<dbReference type="SMART" id="SM00271">
    <property type="entry name" value="DnaJ"/>
    <property type="match status" value="1"/>
</dbReference>
<feature type="domain" description="J" evidence="2">
    <location>
        <begin position="70"/>
        <end position="139"/>
    </location>
</feature>
<dbReference type="STRING" id="29655.A0A0K9PSJ9"/>
<dbReference type="InterPro" id="IPR053052">
    <property type="entry name" value="Imprinting_Balance_Reg"/>
</dbReference>
<dbReference type="GO" id="GO:0005783">
    <property type="term" value="C:endoplasmic reticulum"/>
    <property type="evidence" value="ECO:0007669"/>
    <property type="project" value="UniProtKB-ARBA"/>
</dbReference>
<reference evidence="4" key="1">
    <citation type="journal article" date="2016" name="Nature">
        <title>The genome of the seagrass Zostera marina reveals angiosperm adaptation to the sea.</title>
        <authorList>
            <person name="Olsen J.L."/>
            <person name="Rouze P."/>
            <person name="Verhelst B."/>
            <person name="Lin Y.-C."/>
            <person name="Bayer T."/>
            <person name="Collen J."/>
            <person name="Dattolo E."/>
            <person name="De Paoli E."/>
            <person name="Dittami S."/>
            <person name="Maumus F."/>
            <person name="Michel G."/>
            <person name="Kersting A."/>
            <person name="Lauritano C."/>
            <person name="Lohaus R."/>
            <person name="Toepel M."/>
            <person name="Tonon T."/>
            <person name="Vanneste K."/>
            <person name="Amirebrahimi M."/>
            <person name="Brakel J."/>
            <person name="Bostroem C."/>
            <person name="Chovatia M."/>
            <person name="Grimwood J."/>
            <person name="Jenkins J.W."/>
            <person name="Jueterbock A."/>
            <person name="Mraz A."/>
            <person name="Stam W.T."/>
            <person name="Tice H."/>
            <person name="Bornberg-Bauer E."/>
            <person name="Green P.J."/>
            <person name="Pearson G.A."/>
            <person name="Procaccini G."/>
            <person name="Duarte C.M."/>
            <person name="Schmutz J."/>
            <person name="Reusch T.B.H."/>
            <person name="Van de Peer Y."/>
        </authorList>
    </citation>
    <scope>NUCLEOTIDE SEQUENCE [LARGE SCALE GENOMIC DNA]</scope>
    <source>
        <strain evidence="4">cv. Finnish</strain>
    </source>
</reference>
<dbReference type="Proteomes" id="UP000036987">
    <property type="component" value="Unassembled WGS sequence"/>
</dbReference>
<dbReference type="OMA" id="HGAKTFA"/>
<dbReference type="PROSITE" id="PS50076">
    <property type="entry name" value="DNAJ_2"/>
    <property type="match status" value="1"/>
</dbReference>
<evidence type="ECO:0000259" key="2">
    <source>
        <dbReference type="PROSITE" id="PS50076"/>
    </source>
</evidence>
<gene>
    <name evidence="3" type="ORF">ZOSMA_171G00340</name>
</gene>
<dbReference type="InterPro" id="IPR001623">
    <property type="entry name" value="DnaJ_domain"/>
</dbReference>
<organism evidence="3 4">
    <name type="scientific">Zostera marina</name>
    <name type="common">Eelgrass</name>
    <dbReference type="NCBI Taxonomy" id="29655"/>
    <lineage>
        <taxon>Eukaryota</taxon>
        <taxon>Viridiplantae</taxon>
        <taxon>Streptophyta</taxon>
        <taxon>Embryophyta</taxon>
        <taxon>Tracheophyta</taxon>
        <taxon>Spermatophyta</taxon>
        <taxon>Magnoliopsida</taxon>
        <taxon>Liliopsida</taxon>
        <taxon>Zosteraceae</taxon>
        <taxon>Zostera</taxon>
    </lineage>
</organism>
<evidence type="ECO:0000313" key="4">
    <source>
        <dbReference type="Proteomes" id="UP000036987"/>
    </source>
</evidence>
<protein>
    <recommendedName>
        <fullName evidence="2">J domain-containing protein</fullName>
    </recommendedName>
</protein>